<accession>A0ABU8TIT2</accession>
<dbReference type="InterPro" id="IPR001940">
    <property type="entry name" value="Peptidase_S1C"/>
</dbReference>
<dbReference type="SUPFAM" id="SSF50156">
    <property type="entry name" value="PDZ domain-like"/>
    <property type="match status" value="1"/>
</dbReference>
<feature type="domain" description="PDZ" evidence="5">
    <location>
        <begin position="236"/>
        <end position="308"/>
    </location>
</feature>
<keyword evidence="7" id="KW-1185">Reference proteome</keyword>
<name>A0ABU8TIT2_9HYPH</name>
<dbReference type="PROSITE" id="PS50106">
    <property type="entry name" value="PDZ"/>
    <property type="match status" value="1"/>
</dbReference>
<dbReference type="SUPFAM" id="SSF48452">
    <property type="entry name" value="TPR-like"/>
    <property type="match status" value="1"/>
</dbReference>
<dbReference type="Gene3D" id="2.40.10.10">
    <property type="entry name" value="Trypsin-like serine proteases"/>
    <property type="match status" value="2"/>
</dbReference>
<dbReference type="SUPFAM" id="SSF50494">
    <property type="entry name" value="Trypsin-like serine proteases"/>
    <property type="match status" value="2"/>
</dbReference>
<dbReference type="SMART" id="SM00228">
    <property type="entry name" value="PDZ"/>
    <property type="match status" value="1"/>
</dbReference>
<evidence type="ECO:0000256" key="4">
    <source>
        <dbReference type="SAM" id="SignalP"/>
    </source>
</evidence>
<feature type="signal peptide" evidence="4">
    <location>
        <begin position="1"/>
        <end position="24"/>
    </location>
</feature>
<reference evidence="6 7" key="1">
    <citation type="submission" date="2024-02" db="EMBL/GenBank/DDBJ databases">
        <title>Roseibium algae sp. nov., isolated from marine alga (Grateloupia sp.), showing potential in myo-inositol conversion.</title>
        <authorList>
            <person name="Wang Y."/>
        </authorList>
    </citation>
    <scope>NUCLEOTIDE SEQUENCE [LARGE SCALE GENOMIC DNA]</scope>
    <source>
        <strain evidence="6 7">H3510</strain>
    </source>
</reference>
<evidence type="ECO:0000256" key="3">
    <source>
        <dbReference type="ARBA" id="ARBA00022801"/>
    </source>
</evidence>
<evidence type="ECO:0000256" key="2">
    <source>
        <dbReference type="ARBA" id="ARBA00022670"/>
    </source>
</evidence>
<comment type="similarity">
    <text evidence="1">Belongs to the peptidase S1C family.</text>
</comment>
<dbReference type="PRINTS" id="PR00834">
    <property type="entry name" value="PROTEASES2C"/>
</dbReference>
<dbReference type="Gene3D" id="1.25.40.10">
    <property type="entry name" value="Tetratricopeptide repeat domain"/>
    <property type="match status" value="1"/>
</dbReference>
<evidence type="ECO:0000256" key="1">
    <source>
        <dbReference type="ARBA" id="ARBA00010541"/>
    </source>
</evidence>
<proteinExistence type="inferred from homology"/>
<dbReference type="InterPro" id="IPR001478">
    <property type="entry name" value="PDZ"/>
</dbReference>
<dbReference type="EMBL" id="JBAKIA010000004">
    <property type="protein sequence ID" value="MEJ8474070.1"/>
    <property type="molecule type" value="Genomic_DNA"/>
</dbReference>
<evidence type="ECO:0000313" key="7">
    <source>
        <dbReference type="Proteomes" id="UP001385499"/>
    </source>
</evidence>
<feature type="chain" id="PRO_5046748704" evidence="4">
    <location>
        <begin position="25"/>
        <end position="698"/>
    </location>
</feature>
<dbReference type="PANTHER" id="PTHR43343">
    <property type="entry name" value="PEPTIDASE S12"/>
    <property type="match status" value="1"/>
</dbReference>
<dbReference type="InterPro" id="IPR036034">
    <property type="entry name" value="PDZ_sf"/>
</dbReference>
<dbReference type="Pfam" id="PF13180">
    <property type="entry name" value="PDZ_2"/>
    <property type="match status" value="1"/>
</dbReference>
<evidence type="ECO:0000313" key="6">
    <source>
        <dbReference type="EMBL" id="MEJ8474070.1"/>
    </source>
</evidence>
<sequence>MIRACLIASLLAWTVLGHSERVRAADLPDSILTSVVSVLPVWPGKPQGGAGTPAGAAPEGSGIAIRPGGLIATAYHVIEPAERVDVRLYDGRILPAKVVGQDRLSDIALLKVDENLTVFDHAPKPALASRACVISNAYGLDLSVTCGVVSARNVSNAGFNAVEDFIQTDAAANPGSSGGALVDEGGRLIGMVSAIFASRGETNIGVNFAVSTSLLDRVVDDLHAKGHVSYVSAGWGLEMPTRQDLAIRAGARVASLAKGGTAQKSGVQTGDLIVSLAGRDIRKPRDVVSALALVRQGEAAELLVHRDGVMKSLTLTFAQEKAQAGTAAAKALTEFDEASSAIGTPDCPYAAAVCLTRQAVFPVESYDPLASAVRIGPDLLVTNRHVVADRTQAVVFTPGGPLKGKVIPSSYRGDLALIQVAGLPDTGLILTPDIESPFDLAASEPLHAVGADLDQRQIRVFPPGHLTLPPAADADLGRLHVTSYMQPGVSGGALIDGAGDLVGIAVGGGEGRYEALPARDIADLLNGRSDLDAEAVQGGLGRSLVLCQDAMDSVEGQQVGEEAIQLLQRVFKTCSLAKNQGHYLNAGRILGTTGRIADAITLHELAVDQVPNSVNARLSLLTSLQIAGRYEDMVPHVRFLLDAQTSDLQGLRLAIQSGTLGGEAELAERAYKLMEKAYPREAEAARRFIDNSPLRPKQ</sequence>
<dbReference type="InterPro" id="IPR043504">
    <property type="entry name" value="Peptidase_S1_PA_chymotrypsin"/>
</dbReference>
<dbReference type="InterPro" id="IPR011990">
    <property type="entry name" value="TPR-like_helical_dom_sf"/>
</dbReference>
<dbReference type="Pfam" id="PF13365">
    <property type="entry name" value="Trypsin_2"/>
    <property type="match status" value="2"/>
</dbReference>
<dbReference type="InterPro" id="IPR009003">
    <property type="entry name" value="Peptidase_S1_PA"/>
</dbReference>
<dbReference type="InterPro" id="IPR051201">
    <property type="entry name" value="Chloro_Bact_Ser_Proteases"/>
</dbReference>
<organism evidence="6 7">
    <name type="scientific">Roseibium algae</name>
    <dbReference type="NCBI Taxonomy" id="3123038"/>
    <lineage>
        <taxon>Bacteria</taxon>
        <taxon>Pseudomonadati</taxon>
        <taxon>Pseudomonadota</taxon>
        <taxon>Alphaproteobacteria</taxon>
        <taxon>Hyphomicrobiales</taxon>
        <taxon>Stappiaceae</taxon>
        <taxon>Roseibium</taxon>
    </lineage>
</organism>
<keyword evidence="3" id="KW-0378">Hydrolase</keyword>
<protein>
    <submittedName>
        <fullName evidence="6">Trypsin-like peptidase domain-containing protein</fullName>
    </submittedName>
</protein>
<comment type="caution">
    <text evidence="6">The sequence shown here is derived from an EMBL/GenBank/DDBJ whole genome shotgun (WGS) entry which is preliminary data.</text>
</comment>
<dbReference type="Gene3D" id="2.40.10.120">
    <property type="match status" value="1"/>
</dbReference>
<dbReference type="Proteomes" id="UP001385499">
    <property type="component" value="Unassembled WGS sequence"/>
</dbReference>
<dbReference type="PANTHER" id="PTHR43343:SF3">
    <property type="entry name" value="PROTEASE DO-LIKE 8, CHLOROPLASTIC"/>
    <property type="match status" value="1"/>
</dbReference>
<evidence type="ECO:0000259" key="5">
    <source>
        <dbReference type="PROSITE" id="PS50106"/>
    </source>
</evidence>
<keyword evidence="2" id="KW-0645">Protease</keyword>
<dbReference type="RefSeq" id="WP_340273779.1">
    <property type="nucleotide sequence ID" value="NZ_JBAKIA010000004.1"/>
</dbReference>
<gene>
    <name evidence="6" type="ORF">V6575_08210</name>
</gene>
<keyword evidence="4" id="KW-0732">Signal</keyword>
<dbReference type="Gene3D" id="2.30.42.10">
    <property type="match status" value="1"/>
</dbReference>